<reference evidence="1 2" key="1">
    <citation type="submission" date="2019-06" db="EMBL/GenBank/DDBJ databases">
        <title>Description of Kitasatospora acidophila sp. nov. isolated from pine grove soil, and reclassification of Streptomyces novaecaesareae to Kitasatospora novaeceasareae comb. nov.</title>
        <authorList>
            <person name="Kim M.J."/>
        </authorList>
    </citation>
    <scope>NUCLEOTIDE SEQUENCE [LARGE SCALE GENOMIC DNA]</scope>
    <source>
        <strain evidence="1 2">MMS16-CNU292</strain>
    </source>
</reference>
<evidence type="ECO:0000313" key="2">
    <source>
        <dbReference type="Proteomes" id="UP000319103"/>
    </source>
</evidence>
<evidence type="ECO:0000313" key="1">
    <source>
        <dbReference type="EMBL" id="TQF05584.1"/>
    </source>
</evidence>
<protein>
    <recommendedName>
        <fullName evidence="3">4Fe-4S Wbl-type domain-containing protein</fullName>
    </recommendedName>
</protein>
<gene>
    <name evidence="1" type="ORF">E6W39_29315</name>
</gene>
<name>A0A540WAZ5_9ACTN</name>
<evidence type="ECO:0008006" key="3">
    <source>
        <dbReference type="Google" id="ProtNLM"/>
    </source>
</evidence>
<sequence>MPYSALPTTDTLIPGCYGHPGFAPKSALYSDRSQLLKLCLPLLPTCGPCPVRARCLKQTQPRAGRLDGIAGGRIWFQGEVLATVEGADDQELPPALGSRQACGTRSGIDEHYKRGERYCDACRTVLTSSTQLQLTE</sequence>
<comment type="caution">
    <text evidence="1">The sequence shown here is derived from an EMBL/GenBank/DDBJ whole genome shotgun (WGS) entry which is preliminary data.</text>
</comment>
<organism evidence="1 2">
    <name type="scientific">Kitasatospora acidiphila</name>
    <dbReference type="NCBI Taxonomy" id="2567942"/>
    <lineage>
        <taxon>Bacteria</taxon>
        <taxon>Bacillati</taxon>
        <taxon>Actinomycetota</taxon>
        <taxon>Actinomycetes</taxon>
        <taxon>Kitasatosporales</taxon>
        <taxon>Streptomycetaceae</taxon>
        <taxon>Kitasatospora</taxon>
    </lineage>
</organism>
<dbReference type="EMBL" id="VIGB01000003">
    <property type="protein sequence ID" value="TQF05584.1"/>
    <property type="molecule type" value="Genomic_DNA"/>
</dbReference>
<dbReference type="AlphaFoldDB" id="A0A540WAZ5"/>
<dbReference type="Proteomes" id="UP000319103">
    <property type="component" value="Unassembled WGS sequence"/>
</dbReference>
<dbReference type="OrthoDB" id="4230377at2"/>
<dbReference type="RefSeq" id="WP_141636059.1">
    <property type="nucleotide sequence ID" value="NZ_VIGB01000003.1"/>
</dbReference>
<proteinExistence type="predicted"/>
<accession>A0A540WAZ5</accession>
<keyword evidence="2" id="KW-1185">Reference proteome</keyword>